<evidence type="ECO:0000256" key="8">
    <source>
        <dbReference type="ARBA" id="ARBA00022898"/>
    </source>
</evidence>
<evidence type="ECO:0000256" key="6">
    <source>
        <dbReference type="ARBA" id="ARBA00022676"/>
    </source>
</evidence>
<dbReference type="FunFam" id="3.40.50.2000:FF:000153">
    <property type="entry name" value="Alpha-1,4 glucan phosphorylase"/>
    <property type="match status" value="1"/>
</dbReference>
<protein>
    <recommendedName>
        <fullName evidence="3">glycogen phosphorylase</fullName>
        <ecNumber evidence="3">2.4.1.1</ecNumber>
    </recommendedName>
</protein>
<dbReference type="EMBL" id="LAZR01010022">
    <property type="protein sequence ID" value="KKM69242.1"/>
    <property type="molecule type" value="Genomic_DNA"/>
</dbReference>
<sequence length="851" mass="97307">MKKKSNKGLSYKISASPSANSLKDGIEYHLKKTLGLGVRGVLSIKEAVKQKLYLHLYKALALTMRDKIMDNWIATNQEYKKKDVKQLYYLSAEYLPGRLLGNNMINLGIQEEVKSLLISLGLNLNEIEDMEMDAGLGTGGLGRLAACFLDSIATLQLPGHGYGLRYDYGIFQQEILNGYQVEHPDQWLQHGNPWEVQHEEERLIVKFGGHVHREDISNSKEKTEIKDYETVAAVPFDTPIVGFRNNTVNTLRLWSTSVPDYDQFDIKAFDRGDYANALRHVLNHEDLTMVSILYPNDSHDPGKLLRLRQQYILVSASIQDIFRTYKKNHKSFDGFHQKVAIQINDTHPSLAITELMRVLVDEEEVDWDKAWKITVKTCGYTNHTVLSEALEQWGASMMKELLPRNYEIIEIINHDFCKSVGDKYFGDMDRVRRMSIIEGGRVRMANLAIVGSHSVNGVAQLHTQILKEQVLHDFNEMFPKKISSKTNGITPRRWLLKANPELAGLISNKIGDRWITDLSELKKLEKFAGNTNFLDQLMKIKHRNKKRLKDYIYEHNPVKDGCGRIIERIEVDSDSIFDVQAKRLHEYKRQLMNALHILMLYNELKDDRSKSIVPRTFLFAAKSAPGYDMAKAIIKFINILARIINNDPDIKGMIKVVFLENYSVTLAEMLLTAADVSEQISTAGLEASGTGNMKLALNGALTIGTLDGANVEMSEEIGIENMFIFGLRTEEVKQLRETGYNPEEVCNSVESIQRIINQLRSEELTNIPEERDVLNKITESLIREDKYFILKDLLPYKEAQGKVSELYQDKDSWAKKVVLNIARMGKFSSDRTIKQYNTDIWCLKKTLIPYK</sequence>
<comment type="cofactor">
    <cofactor evidence="1">
        <name>pyridoxal 5'-phosphate</name>
        <dbReference type="ChEBI" id="CHEBI:597326"/>
    </cofactor>
</comment>
<dbReference type="InterPro" id="IPR035090">
    <property type="entry name" value="Pyridoxal_P_attach_site"/>
</dbReference>
<gene>
    <name evidence="10" type="ORF">LCGC14_1452810</name>
</gene>
<dbReference type="EC" id="2.4.1.1" evidence="3"/>
<dbReference type="FunFam" id="3.40.50.2000:FF:000005">
    <property type="entry name" value="Alpha-1,4 glucan phosphorylase"/>
    <property type="match status" value="1"/>
</dbReference>
<organism evidence="10">
    <name type="scientific">marine sediment metagenome</name>
    <dbReference type="NCBI Taxonomy" id="412755"/>
    <lineage>
        <taxon>unclassified sequences</taxon>
        <taxon>metagenomes</taxon>
        <taxon>ecological metagenomes</taxon>
    </lineage>
</organism>
<dbReference type="PIRSF" id="PIRSF000460">
    <property type="entry name" value="Pprylas_GlgP"/>
    <property type="match status" value="1"/>
</dbReference>
<evidence type="ECO:0000256" key="3">
    <source>
        <dbReference type="ARBA" id="ARBA00012591"/>
    </source>
</evidence>
<dbReference type="PANTHER" id="PTHR11468:SF3">
    <property type="entry name" value="GLYCOGEN PHOSPHORYLASE, LIVER FORM"/>
    <property type="match status" value="1"/>
</dbReference>
<dbReference type="CDD" id="cd04300">
    <property type="entry name" value="GT35_Glycogen_Phosphorylase"/>
    <property type="match status" value="1"/>
</dbReference>
<keyword evidence="8" id="KW-0663">Pyridoxal phosphate</keyword>
<keyword evidence="5" id="KW-0321">Glycogen metabolism</keyword>
<dbReference type="SUPFAM" id="SSF53756">
    <property type="entry name" value="UDP-Glycosyltransferase/glycogen phosphorylase"/>
    <property type="match status" value="1"/>
</dbReference>
<dbReference type="Pfam" id="PF00343">
    <property type="entry name" value="Phosphorylase"/>
    <property type="match status" value="1"/>
</dbReference>
<evidence type="ECO:0000256" key="2">
    <source>
        <dbReference type="ARBA" id="ARBA00006047"/>
    </source>
</evidence>
<reference evidence="10" key="1">
    <citation type="journal article" date="2015" name="Nature">
        <title>Complex archaea that bridge the gap between prokaryotes and eukaryotes.</title>
        <authorList>
            <person name="Spang A."/>
            <person name="Saw J.H."/>
            <person name="Jorgensen S.L."/>
            <person name="Zaremba-Niedzwiedzka K."/>
            <person name="Martijn J."/>
            <person name="Lind A.E."/>
            <person name="van Eijk R."/>
            <person name="Schleper C."/>
            <person name="Guy L."/>
            <person name="Ettema T.J."/>
        </authorList>
    </citation>
    <scope>NUCLEOTIDE SEQUENCE</scope>
</reference>
<evidence type="ECO:0000256" key="9">
    <source>
        <dbReference type="ARBA" id="ARBA00023277"/>
    </source>
</evidence>
<dbReference type="InterPro" id="IPR000811">
    <property type="entry name" value="Glyco_trans_35"/>
</dbReference>
<evidence type="ECO:0000313" key="10">
    <source>
        <dbReference type="EMBL" id="KKM69242.1"/>
    </source>
</evidence>
<name>A0A0F9MJ38_9ZZZZ</name>
<evidence type="ECO:0000256" key="7">
    <source>
        <dbReference type="ARBA" id="ARBA00022679"/>
    </source>
</evidence>
<dbReference type="InterPro" id="IPR011833">
    <property type="entry name" value="Glycg_phsphrylas"/>
</dbReference>
<dbReference type="GO" id="GO:0005737">
    <property type="term" value="C:cytoplasm"/>
    <property type="evidence" value="ECO:0007669"/>
    <property type="project" value="TreeGrafter"/>
</dbReference>
<dbReference type="GO" id="GO:0005980">
    <property type="term" value="P:glycogen catabolic process"/>
    <property type="evidence" value="ECO:0007669"/>
    <property type="project" value="TreeGrafter"/>
</dbReference>
<evidence type="ECO:0000256" key="1">
    <source>
        <dbReference type="ARBA" id="ARBA00001933"/>
    </source>
</evidence>
<keyword evidence="4" id="KW-0597">Phosphoprotein</keyword>
<dbReference type="AlphaFoldDB" id="A0A0F9MJ38"/>
<keyword evidence="6" id="KW-0328">Glycosyltransferase</keyword>
<proteinExistence type="inferred from homology"/>
<dbReference type="GO" id="GO:0008184">
    <property type="term" value="F:glycogen phosphorylase activity"/>
    <property type="evidence" value="ECO:0007669"/>
    <property type="project" value="InterPro"/>
</dbReference>
<evidence type="ECO:0000256" key="5">
    <source>
        <dbReference type="ARBA" id="ARBA00022600"/>
    </source>
</evidence>
<evidence type="ECO:0000256" key="4">
    <source>
        <dbReference type="ARBA" id="ARBA00022553"/>
    </source>
</evidence>
<comment type="similarity">
    <text evidence="2">Belongs to the glycogen phosphorylase family.</text>
</comment>
<dbReference type="Gene3D" id="3.40.50.2000">
    <property type="entry name" value="Glycogen Phosphorylase B"/>
    <property type="match status" value="2"/>
</dbReference>
<dbReference type="GO" id="GO:0030170">
    <property type="term" value="F:pyridoxal phosphate binding"/>
    <property type="evidence" value="ECO:0007669"/>
    <property type="project" value="InterPro"/>
</dbReference>
<keyword evidence="9" id="KW-0119">Carbohydrate metabolism</keyword>
<dbReference type="PANTHER" id="PTHR11468">
    <property type="entry name" value="GLYCOGEN PHOSPHORYLASE"/>
    <property type="match status" value="1"/>
</dbReference>
<dbReference type="NCBIfam" id="TIGR02093">
    <property type="entry name" value="P_ylase"/>
    <property type="match status" value="1"/>
</dbReference>
<comment type="caution">
    <text evidence="10">The sequence shown here is derived from an EMBL/GenBank/DDBJ whole genome shotgun (WGS) entry which is preliminary data.</text>
</comment>
<accession>A0A0F9MJ38</accession>
<keyword evidence="7" id="KW-0808">Transferase</keyword>
<dbReference type="PROSITE" id="PS00102">
    <property type="entry name" value="PHOSPHORYLASE"/>
    <property type="match status" value="1"/>
</dbReference>